<reference evidence="2" key="1">
    <citation type="journal article" date="2020" name="Microorganisms">
        <title>Reliable Identification of Environmental Pseudomonas Isolates Using the rpoD Gene.</title>
        <authorList>
            <consortium name="The Broad Institute Genome Sequencing Platform"/>
            <person name="Girard L."/>
            <person name="Lood C."/>
            <person name="Rokni-Zadeh H."/>
            <person name="van Noort V."/>
            <person name="Lavigne R."/>
            <person name="De Mot R."/>
        </authorList>
    </citation>
    <scope>NUCLEOTIDE SEQUENCE</scope>
    <source>
        <strain evidence="2">OE 48.2</strain>
    </source>
</reference>
<evidence type="ECO:0000256" key="1">
    <source>
        <dbReference type="SAM" id="Phobius"/>
    </source>
</evidence>
<name>A0A9E6T986_9PSED</name>
<accession>A0A9E6T986</accession>
<dbReference type="Proteomes" id="UP000627092">
    <property type="component" value="Chromosome"/>
</dbReference>
<dbReference type="AlphaFoldDB" id="A0A9E6T986"/>
<dbReference type="RefSeq" id="WP_186625666.1">
    <property type="nucleotide sequence ID" value="NZ_CP077090.1"/>
</dbReference>
<keyword evidence="1" id="KW-0812">Transmembrane</keyword>
<dbReference type="EMBL" id="CP077090">
    <property type="protein sequence ID" value="QXI09577.1"/>
    <property type="molecule type" value="Genomic_DNA"/>
</dbReference>
<keyword evidence="1" id="KW-1133">Transmembrane helix</keyword>
<keyword evidence="1" id="KW-0472">Membrane</keyword>
<proteinExistence type="predicted"/>
<sequence length="292" mass="33761">MKLKVIMKKICKCEDVGPPIECQKLMIHKDTLDKHIEKFTTAQTTIGSWQLPLSLFITLLVAVTTTNFQEQISFTGISRPIPVPPQADTALWLLVIGTLLWTIKAVFNSLITPNPREALKVALYSEILNKPDRTSLFIIKGIFNGDIHLLVENKATWDCFFLPYVKHEIASQYRNNQKDDLIIKIKDKLGLKSDEKLRINLLQKLEWPSEKYDPPQKVVKEYHFDFFHVTLGRQLPMGDFTSGNRNYSWKTLNQLEEDPLTMEHNSDILQILRVNQKKFLADISVHYKNAEI</sequence>
<feature type="transmembrane region" description="Helical" evidence="1">
    <location>
        <begin position="51"/>
        <end position="69"/>
    </location>
</feature>
<feature type="transmembrane region" description="Helical" evidence="1">
    <location>
        <begin position="89"/>
        <end position="107"/>
    </location>
</feature>
<dbReference type="KEGG" id="pze:HU754_017180"/>
<reference evidence="2" key="2">
    <citation type="journal article" date="2021" name="Microorganisms">
        <title>The Ever-Expanding Pseudomonas Genus: Description of 43 New Species and Partition of the Pseudomonas putida Group.</title>
        <authorList>
            <person name="Girard L."/>
            <person name="Lood C."/>
            <person name="Hofte M."/>
            <person name="Vandamme P."/>
            <person name="Rokni-Zadeh H."/>
            <person name="van Noort V."/>
            <person name="Lavigne R."/>
            <person name="De Mot R."/>
        </authorList>
    </citation>
    <scope>NUCLEOTIDE SEQUENCE</scope>
    <source>
        <strain evidence="2">OE 48.2</strain>
    </source>
</reference>
<protein>
    <submittedName>
        <fullName evidence="2">Uncharacterized protein</fullName>
    </submittedName>
</protein>
<organism evidence="2 3">
    <name type="scientific">Pseudomonas zeae</name>
    <dbReference type="NCBI Taxonomy" id="2745510"/>
    <lineage>
        <taxon>Bacteria</taxon>
        <taxon>Pseudomonadati</taxon>
        <taxon>Pseudomonadota</taxon>
        <taxon>Gammaproteobacteria</taxon>
        <taxon>Pseudomonadales</taxon>
        <taxon>Pseudomonadaceae</taxon>
        <taxon>Pseudomonas</taxon>
    </lineage>
</organism>
<evidence type="ECO:0000313" key="2">
    <source>
        <dbReference type="EMBL" id="QXI09577.1"/>
    </source>
</evidence>
<gene>
    <name evidence="2" type="ORF">HU754_017180</name>
</gene>
<evidence type="ECO:0000313" key="3">
    <source>
        <dbReference type="Proteomes" id="UP000627092"/>
    </source>
</evidence>